<dbReference type="Pfam" id="PF01008">
    <property type="entry name" value="IF-2B"/>
    <property type="match status" value="1"/>
</dbReference>
<dbReference type="PANTHER" id="PTHR43475:SF2">
    <property type="entry name" value="RIBOSE 1,5-BISPHOSPHATE ISOMERASE"/>
    <property type="match status" value="1"/>
</dbReference>
<dbReference type="PANTHER" id="PTHR43475">
    <property type="entry name" value="METHYLTHIORIBOSE-1-PHOSPHATE ISOMERASE"/>
    <property type="match status" value="1"/>
</dbReference>
<dbReference type="Proteomes" id="UP000631694">
    <property type="component" value="Unassembled WGS sequence"/>
</dbReference>
<dbReference type="EMBL" id="JADZLT010000056">
    <property type="protein sequence ID" value="MBH0239898.1"/>
    <property type="molecule type" value="Genomic_DNA"/>
</dbReference>
<dbReference type="InterPro" id="IPR000649">
    <property type="entry name" value="IF-2B-related"/>
</dbReference>
<dbReference type="Gene3D" id="3.40.50.10470">
    <property type="entry name" value="Translation initiation factor eif-2b, domain 2"/>
    <property type="match status" value="1"/>
</dbReference>
<dbReference type="Gene3D" id="1.20.120.420">
    <property type="entry name" value="translation initiation factor eif-2b, domain 1"/>
    <property type="match status" value="1"/>
</dbReference>
<dbReference type="AlphaFoldDB" id="A0A931I606"/>
<comment type="similarity">
    <text evidence="1">Belongs to the eIF-2B alpha/beta/delta subunits family.</text>
</comment>
<organism evidence="2 3">
    <name type="scientific">Methylobrevis albus</name>
    <dbReference type="NCBI Taxonomy" id="2793297"/>
    <lineage>
        <taxon>Bacteria</taxon>
        <taxon>Pseudomonadati</taxon>
        <taxon>Pseudomonadota</taxon>
        <taxon>Alphaproteobacteria</taxon>
        <taxon>Hyphomicrobiales</taxon>
        <taxon>Pleomorphomonadaceae</taxon>
        <taxon>Methylobrevis</taxon>
    </lineage>
</organism>
<protein>
    <submittedName>
        <fullName evidence="2">Uncharacterized protein</fullName>
    </submittedName>
</protein>
<comment type="caution">
    <text evidence="2">The sequence shown here is derived from an EMBL/GenBank/DDBJ whole genome shotgun (WGS) entry which is preliminary data.</text>
</comment>
<keyword evidence="3" id="KW-1185">Reference proteome</keyword>
<proteinExistence type="inferred from homology"/>
<dbReference type="RefSeq" id="WP_197312968.1">
    <property type="nucleotide sequence ID" value="NZ_JADZLT010000056.1"/>
</dbReference>
<reference evidence="2" key="1">
    <citation type="submission" date="2020-12" db="EMBL/GenBank/DDBJ databases">
        <title>Methylobrevis albus sp. nov., isolated from fresh water lack sediment.</title>
        <authorList>
            <person name="Zou Q."/>
        </authorList>
    </citation>
    <scope>NUCLEOTIDE SEQUENCE</scope>
    <source>
        <strain evidence="2">L22</strain>
    </source>
</reference>
<evidence type="ECO:0000256" key="1">
    <source>
        <dbReference type="RuleBase" id="RU003814"/>
    </source>
</evidence>
<evidence type="ECO:0000313" key="2">
    <source>
        <dbReference type="EMBL" id="MBH0239898.1"/>
    </source>
</evidence>
<name>A0A931I606_9HYPH</name>
<dbReference type="GO" id="GO:0046523">
    <property type="term" value="F:S-methyl-5-thioribose-1-phosphate isomerase activity"/>
    <property type="evidence" value="ECO:0007669"/>
    <property type="project" value="TreeGrafter"/>
</dbReference>
<dbReference type="SUPFAM" id="SSF100950">
    <property type="entry name" value="NagB/RpiA/CoA transferase-like"/>
    <property type="match status" value="1"/>
</dbReference>
<accession>A0A931I606</accession>
<evidence type="ECO:0000313" key="3">
    <source>
        <dbReference type="Proteomes" id="UP000631694"/>
    </source>
</evidence>
<dbReference type="InterPro" id="IPR037171">
    <property type="entry name" value="NagB/RpiA_transferase-like"/>
</dbReference>
<sequence>MSKLEAIRAAVNANEVKGGSRFGRAVAEVIALTAERAADGNRAEFEAAVEEAAAWGVATKPSMTSVHAVARIARQTLRATDAAPVAEAATAVAAAMRDFIAASIAAIASLAEHGRALFRPGQVVMTHSYSESLGIVLKAAALACPGLTIQLMESRPLRESRLLAAELAATPARLELYSDAGMAIAAAKADLCIVGADAILRDGSFANKTGSLPAALACRHFGVPFHVAGEISKVHPGAADEVSMEMRPKEELVGDWDLAASGRVAVVNQFFEVVPAVLVTSFVTDRGLLAPAEIAAAAGI</sequence>
<dbReference type="GO" id="GO:0019509">
    <property type="term" value="P:L-methionine salvage from methylthioadenosine"/>
    <property type="evidence" value="ECO:0007669"/>
    <property type="project" value="TreeGrafter"/>
</dbReference>
<dbReference type="InterPro" id="IPR027363">
    <property type="entry name" value="M1Pi_N"/>
</dbReference>
<gene>
    <name evidence="2" type="ORF">I5731_18905</name>
</gene>
<dbReference type="InterPro" id="IPR042529">
    <property type="entry name" value="IF_2B-like_C"/>
</dbReference>